<reference evidence="3" key="1">
    <citation type="submission" date="2015-07" db="EMBL/GenBank/DDBJ databases">
        <title>Draft Genome Sequences of Anaerolinea thermolimosa IMO-1, Bellilinea caldifistulae GOMI-1, Leptolinea tardivitalis YMTK-2, Levilinea saccharolytica KIBI-1,Longilinea arvoryzae KOME-1, Previously Described as Members of the Anaerolineaceae (Chloroflexi).</title>
        <authorList>
            <person name="Sekiguchi Y."/>
            <person name="Ohashi A."/>
            <person name="Matsuura N."/>
            <person name="Tourlousse M.D."/>
        </authorList>
    </citation>
    <scope>NUCLEOTIDE SEQUENCE [LARGE SCALE GENOMIC DNA]</scope>
    <source>
        <strain evidence="3">KOME-1</strain>
    </source>
</reference>
<organism evidence="3">
    <name type="scientific">Longilinea arvoryzae</name>
    <dbReference type="NCBI Taxonomy" id="360412"/>
    <lineage>
        <taxon>Bacteria</taxon>
        <taxon>Bacillati</taxon>
        <taxon>Chloroflexota</taxon>
        <taxon>Anaerolineae</taxon>
        <taxon>Anaerolineales</taxon>
        <taxon>Anaerolineaceae</taxon>
        <taxon>Longilinea</taxon>
    </lineage>
</organism>
<name>A0A0S7BN06_9CHLR</name>
<dbReference type="AlphaFoldDB" id="A0A0S7BN06"/>
<sequence>MRKLFSNHNSQKGQSLTELAVSVVILLILVAGMFDVGRAIFTYLSMRDAAQEGASYAAIIFLKDKDDTRTDAQFRSDGCTAVHDRTMLNVEDSNTSVVTLINGIDCASASLLHDACAGHEARVTVQLRLPVTTPFIGAFIGQDITLRATATDTILRPYCK</sequence>
<keyword evidence="1" id="KW-1133">Transmembrane helix</keyword>
<evidence type="ECO:0000259" key="2">
    <source>
        <dbReference type="Pfam" id="PF07811"/>
    </source>
</evidence>
<accession>A0A0S7BN06</accession>
<proteinExistence type="predicted"/>
<dbReference type="EMBL" id="DF967972">
    <property type="protein sequence ID" value="GAP15650.1"/>
    <property type="molecule type" value="Genomic_DNA"/>
</dbReference>
<dbReference type="STRING" id="360412.LARV_03442"/>
<evidence type="ECO:0000313" key="3">
    <source>
        <dbReference type="EMBL" id="GAP15650.1"/>
    </source>
</evidence>
<feature type="transmembrane region" description="Helical" evidence="1">
    <location>
        <begin position="20"/>
        <end position="41"/>
    </location>
</feature>
<dbReference type="OrthoDB" id="9934716at2"/>
<keyword evidence="4" id="KW-1185">Reference proteome</keyword>
<dbReference type="Pfam" id="PF07811">
    <property type="entry name" value="TadE"/>
    <property type="match status" value="1"/>
</dbReference>
<feature type="domain" description="TadE-like" evidence="2">
    <location>
        <begin position="13"/>
        <end position="54"/>
    </location>
</feature>
<protein>
    <submittedName>
        <fullName evidence="3">Flp pilus assembly protein TadG</fullName>
    </submittedName>
</protein>
<evidence type="ECO:0000313" key="4">
    <source>
        <dbReference type="Proteomes" id="UP000055060"/>
    </source>
</evidence>
<keyword evidence="1" id="KW-0812">Transmembrane</keyword>
<gene>
    <name evidence="3" type="ORF">LARV_03442</name>
</gene>
<evidence type="ECO:0000256" key="1">
    <source>
        <dbReference type="SAM" id="Phobius"/>
    </source>
</evidence>
<dbReference type="RefSeq" id="WP_075074816.1">
    <property type="nucleotide sequence ID" value="NZ_DF967972.1"/>
</dbReference>
<dbReference type="InterPro" id="IPR012495">
    <property type="entry name" value="TadE-like_dom"/>
</dbReference>
<dbReference type="Proteomes" id="UP000055060">
    <property type="component" value="Unassembled WGS sequence"/>
</dbReference>
<keyword evidence="1" id="KW-0472">Membrane</keyword>